<keyword evidence="1" id="KW-0472">Membrane</keyword>
<dbReference type="KEGG" id="palb:EJC50_20045"/>
<evidence type="ECO:0000313" key="3">
    <source>
        <dbReference type="Proteomes" id="UP000272528"/>
    </source>
</evidence>
<proteinExistence type="predicted"/>
<keyword evidence="1" id="KW-1133">Transmembrane helix</keyword>
<name>A0A3S9A7H0_9BACL</name>
<organism evidence="2 3">
    <name type="scientific">Paenibacillus albus</name>
    <dbReference type="NCBI Taxonomy" id="2495582"/>
    <lineage>
        <taxon>Bacteria</taxon>
        <taxon>Bacillati</taxon>
        <taxon>Bacillota</taxon>
        <taxon>Bacilli</taxon>
        <taxon>Bacillales</taxon>
        <taxon>Paenibacillaceae</taxon>
        <taxon>Paenibacillus</taxon>
    </lineage>
</organism>
<dbReference type="RefSeq" id="WP_126017414.1">
    <property type="nucleotide sequence ID" value="NZ_CP034437.1"/>
</dbReference>
<dbReference type="AlphaFoldDB" id="A0A3S9A7H0"/>
<accession>A0A3S9A7H0</accession>
<protein>
    <submittedName>
        <fullName evidence="2">Uncharacterized protein</fullName>
    </submittedName>
</protein>
<keyword evidence="1" id="KW-0812">Transmembrane</keyword>
<evidence type="ECO:0000256" key="1">
    <source>
        <dbReference type="SAM" id="Phobius"/>
    </source>
</evidence>
<dbReference type="Proteomes" id="UP000272528">
    <property type="component" value="Chromosome"/>
</dbReference>
<dbReference type="EMBL" id="CP034437">
    <property type="protein sequence ID" value="AZN41708.1"/>
    <property type="molecule type" value="Genomic_DNA"/>
</dbReference>
<evidence type="ECO:0000313" key="2">
    <source>
        <dbReference type="EMBL" id="AZN41708.1"/>
    </source>
</evidence>
<sequence length="163" mass="18876">MKKWLWTFGILAVVTLIGVSILGNMNKYPTLYGNEVYNVRIFNAQYKLVALWTIDPKTKWLTKSDKQNRKVMQQLLEPFNDRNLVDGKTGSPNYWVRIDTKEGNGYNYLIWLNEGAPAGFVENTDAPRSFKNTENLPGNQYFAISEQEQHQILEILKSKLTQK</sequence>
<feature type="transmembrane region" description="Helical" evidence="1">
    <location>
        <begin position="6"/>
        <end position="25"/>
    </location>
</feature>
<reference evidence="3" key="1">
    <citation type="submission" date="2018-12" db="EMBL/GenBank/DDBJ databases">
        <title>Genome sequence of Peanibacillus sp.</title>
        <authorList>
            <person name="Subramani G."/>
            <person name="Srinivasan S."/>
            <person name="Kim M.K."/>
        </authorList>
    </citation>
    <scope>NUCLEOTIDE SEQUENCE [LARGE SCALE GENOMIC DNA]</scope>
    <source>
        <strain evidence="3">18JY67-1</strain>
    </source>
</reference>
<gene>
    <name evidence="2" type="ORF">EJC50_20045</name>
</gene>
<keyword evidence="3" id="KW-1185">Reference proteome</keyword>